<feature type="compositionally biased region" description="Basic and acidic residues" evidence="1">
    <location>
        <begin position="206"/>
        <end position="225"/>
    </location>
</feature>
<feature type="transmembrane region" description="Helical" evidence="2">
    <location>
        <begin position="55"/>
        <end position="75"/>
    </location>
</feature>
<evidence type="ECO:0000313" key="4">
    <source>
        <dbReference type="EMBL" id="ODQ87879.1"/>
    </source>
</evidence>
<protein>
    <recommendedName>
        <fullName evidence="3">DUF6542 domain-containing protein</fullName>
    </recommendedName>
</protein>
<comment type="caution">
    <text evidence="4">The sequence shown here is derived from an EMBL/GenBank/DDBJ whole genome shotgun (WGS) entry which is preliminary data.</text>
</comment>
<sequence>MSAQRARSAVAADHRSAHPNIPGVPWWGAVLIAITASAIGFAFDAGAGSKQLSAVFAGCYVLGCVLAVLAVRQAAVFTAVIQPPLVLFVTVPTAYFLFTSGQIEGLKDLAINCGYPLIERFPLMFFTSAGVLLIGMLRWYVGLATRRAAPAQEDDAVEPATGFAAALTAKLSGLFARDDDDEAEEVPPPPRRRRPASERATSSRASADRAARRDRATGTRAERPTKRAAPSRSRHVRPPETEIIDPVAERPRRSRSSRQREAPPPEPRRRPRTSNPRQPGPPPSERRSRYDRNGYERTGYERTGYERPERRRFDDYQPREPHSSNGNSNGTHHPVSRVRYRGEDSDERAQYRTSRRGGWEAESWEYDV</sequence>
<dbReference type="OrthoDB" id="5192877at2"/>
<dbReference type="STRING" id="1776.BHQ18_21425"/>
<feature type="compositionally biased region" description="Basic and acidic residues" evidence="1">
    <location>
        <begin position="340"/>
        <end position="350"/>
    </location>
</feature>
<feature type="domain" description="DUF6542" evidence="3">
    <location>
        <begin position="23"/>
        <end position="141"/>
    </location>
</feature>
<dbReference type="Pfam" id="PF20177">
    <property type="entry name" value="DUF6542"/>
    <property type="match status" value="1"/>
</dbReference>
<feature type="compositionally biased region" description="Basic and acidic residues" evidence="1">
    <location>
        <begin position="284"/>
        <end position="322"/>
    </location>
</feature>
<dbReference type="RefSeq" id="WP_069415665.1">
    <property type="nucleotide sequence ID" value="NZ_JACKUL010000028.1"/>
</dbReference>
<name>A0A1E3RDG1_MYCFV</name>
<dbReference type="AlphaFoldDB" id="A0A1E3RDG1"/>
<dbReference type="Proteomes" id="UP000094053">
    <property type="component" value="Unassembled WGS sequence"/>
</dbReference>
<evidence type="ECO:0000313" key="5">
    <source>
        <dbReference type="Proteomes" id="UP000094053"/>
    </source>
</evidence>
<keyword evidence="2" id="KW-1133">Transmembrane helix</keyword>
<feature type="transmembrane region" description="Helical" evidence="2">
    <location>
        <begin position="81"/>
        <end position="100"/>
    </location>
</feature>
<evidence type="ECO:0000256" key="2">
    <source>
        <dbReference type="SAM" id="Phobius"/>
    </source>
</evidence>
<evidence type="ECO:0000259" key="3">
    <source>
        <dbReference type="Pfam" id="PF20177"/>
    </source>
</evidence>
<feature type="region of interest" description="Disordered" evidence="1">
    <location>
        <begin position="177"/>
        <end position="368"/>
    </location>
</feature>
<dbReference type="InterPro" id="IPR046672">
    <property type="entry name" value="DUF6542"/>
</dbReference>
<dbReference type="EMBL" id="MIHA01000018">
    <property type="protein sequence ID" value="ODQ87879.1"/>
    <property type="molecule type" value="Genomic_DNA"/>
</dbReference>
<feature type="transmembrane region" description="Helical" evidence="2">
    <location>
        <begin position="121"/>
        <end position="141"/>
    </location>
</feature>
<proteinExistence type="predicted"/>
<reference evidence="5" key="1">
    <citation type="submission" date="2016-09" db="EMBL/GenBank/DDBJ databases">
        <authorList>
            <person name="Greninger A.L."/>
            <person name="Jerome K.R."/>
            <person name="Mcnair B."/>
            <person name="Wallis C."/>
            <person name="Fang F."/>
        </authorList>
    </citation>
    <scope>NUCLEOTIDE SEQUENCE [LARGE SCALE GENOMIC DNA]</scope>
    <source>
        <strain evidence="5">M6</strain>
    </source>
</reference>
<feature type="compositionally biased region" description="Basic and acidic residues" evidence="1">
    <location>
        <begin position="258"/>
        <end position="268"/>
    </location>
</feature>
<keyword evidence="2" id="KW-0812">Transmembrane</keyword>
<evidence type="ECO:0000256" key="1">
    <source>
        <dbReference type="SAM" id="MobiDB-lite"/>
    </source>
</evidence>
<accession>A0A1E3RDG1</accession>
<gene>
    <name evidence="4" type="ORF">BHQ18_21425</name>
</gene>
<organism evidence="4 5">
    <name type="scientific">Mycolicibacterium flavescens</name>
    <name type="common">Mycobacterium flavescens</name>
    <dbReference type="NCBI Taxonomy" id="1776"/>
    <lineage>
        <taxon>Bacteria</taxon>
        <taxon>Bacillati</taxon>
        <taxon>Actinomycetota</taxon>
        <taxon>Actinomycetes</taxon>
        <taxon>Mycobacteriales</taxon>
        <taxon>Mycobacteriaceae</taxon>
        <taxon>Mycolicibacterium</taxon>
    </lineage>
</organism>
<keyword evidence="5" id="KW-1185">Reference proteome</keyword>
<feature type="transmembrane region" description="Helical" evidence="2">
    <location>
        <begin position="24"/>
        <end position="43"/>
    </location>
</feature>
<keyword evidence="2" id="KW-0472">Membrane</keyword>